<sequence>MEIGELAYHSHPTSTAFDSGLDCVSTLARRSSEVVPYPANRVGPHLVSLMTNNATACQTGAAPGTTLRSVADSPVRLLSDASLVSGFCAQPRTNIRHTYDHAPVLPGNTSIFVPRRTFRYAPVAKARSCMPCRNLKTPKSRHWWVKCYGAEPGPAEHLDSGHI</sequence>
<dbReference type="AlphaFoldDB" id="A0A0G4KXG5"/>
<evidence type="ECO:0000313" key="2">
    <source>
        <dbReference type="Proteomes" id="UP000045706"/>
    </source>
</evidence>
<evidence type="ECO:0000313" key="1">
    <source>
        <dbReference type="EMBL" id="CRK14474.1"/>
    </source>
</evidence>
<gene>
    <name evidence="1" type="ORF">BN1723_010357</name>
</gene>
<organism evidence="1 2">
    <name type="scientific">Verticillium longisporum</name>
    <name type="common">Verticillium dahliae var. longisporum</name>
    <dbReference type="NCBI Taxonomy" id="100787"/>
    <lineage>
        <taxon>Eukaryota</taxon>
        <taxon>Fungi</taxon>
        <taxon>Dikarya</taxon>
        <taxon>Ascomycota</taxon>
        <taxon>Pezizomycotina</taxon>
        <taxon>Sordariomycetes</taxon>
        <taxon>Hypocreomycetidae</taxon>
        <taxon>Glomerellales</taxon>
        <taxon>Plectosphaerellaceae</taxon>
        <taxon>Verticillium</taxon>
    </lineage>
</organism>
<accession>A0A0G4KXG5</accession>
<protein>
    <submittedName>
        <fullName evidence="1">Uncharacterized protein</fullName>
    </submittedName>
</protein>
<dbReference type="EMBL" id="CVQI01005002">
    <property type="protein sequence ID" value="CRK14474.1"/>
    <property type="molecule type" value="Genomic_DNA"/>
</dbReference>
<name>A0A0G4KXG5_VERLO</name>
<reference evidence="2" key="1">
    <citation type="submission" date="2015-05" db="EMBL/GenBank/DDBJ databases">
        <authorList>
            <person name="Fogelqvist Johan"/>
        </authorList>
    </citation>
    <scope>NUCLEOTIDE SEQUENCE [LARGE SCALE GENOMIC DNA]</scope>
</reference>
<proteinExistence type="predicted"/>
<dbReference type="Proteomes" id="UP000045706">
    <property type="component" value="Unassembled WGS sequence"/>
</dbReference>